<comment type="caution">
    <text evidence="10">The sequence shown here is derived from an EMBL/GenBank/DDBJ whole genome shotgun (WGS) entry which is preliminary data.</text>
</comment>
<dbReference type="STRING" id="997296.PB1_03120"/>
<sequence>MIGILIGKFRLLLRKPGALITTTLICMVFAFVTGKAGFDKLEIPVYSSMEANELKQYINQLNKGDVFHFKQSSENEVKERVSEGKVEAGVQLEKSKYTIYIARNSENIPLLEQYVKAFYKQTLKQKALEGISLESTDSNKKTVAEWPEMFSLKTSYFNNKEKPAYNQALQSLFGFTLFFVIYTIGFNVVDILNEKQMGVWDRIIISPTSKVAVYTANLLYCFLIGYVQVVFIFLVFRFGAGVDFQGAFGKTLIIIIPYLFSIVALTILLTGLVKTTGQFNALLPLIGVSFAMLGGAYWPLEIVSSELLLGISKVIPVTYGMELLKGAVISKSSLQELLYPIGILLLMGVVMMGIGIRLIERRHV</sequence>
<comment type="similarity">
    <text evidence="2">Belongs to the ABC-2 integral membrane protein family.</text>
</comment>
<dbReference type="PANTHER" id="PTHR30294">
    <property type="entry name" value="MEMBRANE COMPONENT OF ABC TRANSPORTER YHHJ-RELATED"/>
    <property type="match status" value="1"/>
</dbReference>
<evidence type="ECO:0000256" key="2">
    <source>
        <dbReference type="ARBA" id="ARBA00007783"/>
    </source>
</evidence>
<evidence type="ECO:0000256" key="6">
    <source>
        <dbReference type="ARBA" id="ARBA00022989"/>
    </source>
</evidence>
<dbReference type="PANTHER" id="PTHR30294:SF45">
    <property type="entry name" value="LINEARMYCIN RESISTANCE PERMEASE PROTEIN LNRN"/>
    <property type="match status" value="1"/>
</dbReference>
<organism evidence="10 11">
    <name type="scientific">Bacillus methanolicus PB1</name>
    <dbReference type="NCBI Taxonomy" id="997296"/>
    <lineage>
        <taxon>Bacteria</taxon>
        <taxon>Bacillati</taxon>
        <taxon>Bacillota</taxon>
        <taxon>Bacilli</taxon>
        <taxon>Bacillales</taxon>
        <taxon>Bacillaceae</taxon>
        <taxon>Bacillus</taxon>
    </lineage>
</organism>
<evidence type="ECO:0000256" key="5">
    <source>
        <dbReference type="ARBA" id="ARBA00022692"/>
    </source>
</evidence>
<dbReference type="EMBL" id="AFEU01000001">
    <property type="protein sequence ID" value="EIJ81897.1"/>
    <property type="molecule type" value="Genomic_DNA"/>
</dbReference>
<evidence type="ECO:0000256" key="7">
    <source>
        <dbReference type="ARBA" id="ARBA00023136"/>
    </source>
</evidence>
<accession>I3E5X6</accession>
<feature type="transmembrane region" description="Helical" evidence="8">
    <location>
        <begin position="337"/>
        <end position="359"/>
    </location>
</feature>
<dbReference type="Proteomes" id="UP000010523">
    <property type="component" value="Unassembled WGS sequence"/>
</dbReference>
<dbReference type="GO" id="GO:0140359">
    <property type="term" value="F:ABC-type transporter activity"/>
    <property type="evidence" value="ECO:0007669"/>
    <property type="project" value="InterPro"/>
</dbReference>
<reference evidence="10 11" key="1">
    <citation type="journal article" date="2012" name="Appl. Environ. Microbiol.">
        <title>Genome Sequence of Thermotolerant Bacillus methanolicus: Features and Regulation Related to Methylotrophy and Production of L-Lysine and L-Glutamate from Methanol.</title>
        <authorList>
            <person name="Heggeset T.M."/>
            <person name="Krog A."/>
            <person name="Balzer S."/>
            <person name="Wentzel A."/>
            <person name="Ellingsen T.E."/>
            <person name="Brautaset T."/>
        </authorList>
    </citation>
    <scope>NUCLEOTIDE SEQUENCE [LARGE SCALE GENOMIC DNA]</scope>
    <source>
        <strain evidence="10 11">PB1</strain>
    </source>
</reference>
<dbReference type="PATRIC" id="fig|997296.3.peg.687"/>
<evidence type="ECO:0000256" key="3">
    <source>
        <dbReference type="ARBA" id="ARBA00022448"/>
    </source>
</evidence>
<protein>
    <submittedName>
        <fullName evidence="10">ABC-2 type transporter</fullName>
    </submittedName>
</protein>
<name>I3E5X6_BACMT</name>
<dbReference type="InterPro" id="IPR047817">
    <property type="entry name" value="ABC2_TM_bact-type"/>
</dbReference>
<dbReference type="PROSITE" id="PS51012">
    <property type="entry name" value="ABC_TM2"/>
    <property type="match status" value="1"/>
</dbReference>
<dbReference type="RefSeq" id="WP_003350661.1">
    <property type="nucleotide sequence ID" value="NZ_AFEU01000001.1"/>
</dbReference>
<feature type="transmembrane region" description="Helical" evidence="8">
    <location>
        <begin position="213"/>
        <end position="236"/>
    </location>
</feature>
<dbReference type="GO" id="GO:0005886">
    <property type="term" value="C:plasma membrane"/>
    <property type="evidence" value="ECO:0007669"/>
    <property type="project" value="UniProtKB-SubCell"/>
</dbReference>
<feature type="transmembrane region" description="Helical" evidence="8">
    <location>
        <begin position="248"/>
        <end position="269"/>
    </location>
</feature>
<gene>
    <name evidence="10" type="ORF">PB1_03120</name>
</gene>
<feature type="transmembrane region" description="Helical" evidence="8">
    <location>
        <begin position="172"/>
        <end position="192"/>
    </location>
</feature>
<keyword evidence="3" id="KW-0813">Transport</keyword>
<dbReference type="eggNOG" id="COG0842">
    <property type="taxonomic scope" value="Bacteria"/>
</dbReference>
<dbReference type="InterPro" id="IPR051449">
    <property type="entry name" value="ABC-2_transporter_component"/>
</dbReference>
<evidence type="ECO:0000313" key="10">
    <source>
        <dbReference type="EMBL" id="EIJ81897.1"/>
    </source>
</evidence>
<feature type="domain" description="ABC transmembrane type-2" evidence="9">
    <location>
        <begin position="137"/>
        <end position="362"/>
    </location>
</feature>
<dbReference type="InterPro" id="IPR013525">
    <property type="entry name" value="ABC2_TM"/>
</dbReference>
<keyword evidence="6 8" id="KW-1133">Transmembrane helix</keyword>
<dbReference type="AlphaFoldDB" id="I3E5X6"/>
<dbReference type="OrthoDB" id="266913at2"/>
<keyword evidence="4" id="KW-1003">Cell membrane</keyword>
<evidence type="ECO:0000256" key="8">
    <source>
        <dbReference type="SAM" id="Phobius"/>
    </source>
</evidence>
<keyword evidence="7 8" id="KW-0472">Membrane</keyword>
<evidence type="ECO:0000313" key="11">
    <source>
        <dbReference type="Proteomes" id="UP000010523"/>
    </source>
</evidence>
<comment type="subcellular location">
    <subcellularLocation>
        <location evidence="1">Cell membrane</location>
        <topology evidence="1">Multi-pass membrane protein</topology>
    </subcellularLocation>
</comment>
<keyword evidence="5 8" id="KW-0812">Transmembrane</keyword>
<keyword evidence="11" id="KW-1185">Reference proteome</keyword>
<evidence type="ECO:0000256" key="4">
    <source>
        <dbReference type="ARBA" id="ARBA00022475"/>
    </source>
</evidence>
<dbReference type="Pfam" id="PF12698">
    <property type="entry name" value="ABC2_membrane_3"/>
    <property type="match status" value="1"/>
</dbReference>
<proteinExistence type="inferred from homology"/>
<evidence type="ECO:0000259" key="9">
    <source>
        <dbReference type="PROSITE" id="PS51012"/>
    </source>
</evidence>
<evidence type="ECO:0000256" key="1">
    <source>
        <dbReference type="ARBA" id="ARBA00004651"/>
    </source>
</evidence>
<feature type="transmembrane region" description="Helical" evidence="8">
    <location>
        <begin position="12"/>
        <end position="32"/>
    </location>
</feature>
<feature type="transmembrane region" description="Helical" evidence="8">
    <location>
        <begin position="281"/>
        <end position="300"/>
    </location>
</feature>